<keyword evidence="6 8" id="KW-1133">Transmembrane helix</keyword>
<dbReference type="STRING" id="1798500.A3C21_02570"/>
<comment type="subcellular location">
    <subcellularLocation>
        <location evidence="1">Cell inner membrane</location>
        <topology evidence="1">Multi-pass membrane protein</topology>
    </subcellularLocation>
</comment>
<reference evidence="10 11" key="1">
    <citation type="journal article" date="2016" name="Nat. Commun.">
        <title>Thousands of microbial genomes shed light on interconnected biogeochemical processes in an aquifer system.</title>
        <authorList>
            <person name="Anantharaman K."/>
            <person name="Brown C.T."/>
            <person name="Hug L.A."/>
            <person name="Sharon I."/>
            <person name="Castelle C.J."/>
            <person name="Probst A.J."/>
            <person name="Thomas B.C."/>
            <person name="Singh A."/>
            <person name="Wilkins M.J."/>
            <person name="Karaoz U."/>
            <person name="Brodie E.L."/>
            <person name="Williams K.H."/>
            <person name="Hubbard S.S."/>
            <person name="Banfield J.F."/>
        </authorList>
    </citation>
    <scope>NUCLEOTIDE SEQUENCE [LARGE SCALE GENOMIC DNA]</scope>
</reference>
<dbReference type="InterPro" id="IPR018076">
    <property type="entry name" value="T2SS_GspF_dom"/>
</dbReference>
<feature type="transmembrane region" description="Helical" evidence="8">
    <location>
        <begin position="378"/>
        <end position="399"/>
    </location>
</feature>
<dbReference type="InterPro" id="IPR042094">
    <property type="entry name" value="T2SS_GspF_sf"/>
</dbReference>
<accession>A0A1F6E0L7</accession>
<evidence type="ECO:0000256" key="8">
    <source>
        <dbReference type="SAM" id="Phobius"/>
    </source>
</evidence>
<feature type="domain" description="Type II secretion system protein GspF" evidence="9">
    <location>
        <begin position="72"/>
        <end position="194"/>
    </location>
</feature>
<evidence type="ECO:0000259" key="9">
    <source>
        <dbReference type="Pfam" id="PF00482"/>
    </source>
</evidence>
<evidence type="ECO:0000256" key="4">
    <source>
        <dbReference type="ARBA" id="ARBA00022519"/>
    </source>
</evidence>
<evidence type="ECO:0000256" key="6">
    <source>
        <dbReference type="ARBA" id="ARBA00022989"/>
    </source>
</evidence>
<dbReference type="FunFam" id="1.20.81.30:FF:000001">
    <property type="entry name" value="Type II secretion system protein F"/>
    <property type="match status" value="2"/>
</dbReference>
<comment type="similarity">
    <text evidence="2">Belongs to the GSP F family.</text>
</comment>
<dbReference type="EMBL" id="MFLN01000022">
    <property type="protein sequence ID" value="OGG67211.1"/>
    <property type="molecule type" value="Genomic_DNA"/>
</dbReference>
<organism evidence="10 11">
    <name type="scientific">Candidatus Kaiserbacteria bacterium RIFCSPHIGHO2_02_FULL_59_21</name>
    <dbReference type="NCBI Taxonomy" id="1798500"/>
    <lineage>
        <taxon>Bacteria</taxon>
        <taxon>Candidatus Kaiseribacteriota</taxon>
    </lineage>
</organism>
<evidence type="ECO:0000256" key="5">
    <source>
        <dbReference type="ARBA" id="ARBA00022692"/>
    </source>
</evidence>
<gene>
    <name evidence="10" type="ORF">A3C21_02570</name>
</gene>
<dbReference type="AlphaFoldDB" id="A0A1F6E0L7"/>
<evidence type="ECO:0000313" key="10">
    <source>
        <dbReference type="EMBL" id="OGG67211.1"/>
    </source>
</evidence>
<comment type="caution">
    <text evidence="10">The sequence shown here is derived from an EMBL/GenBank/DDBJ whole genome shotgun (WGS) entry which is preliminary data.</text>
</comment>
<protein>
    <recommendedName>
        <fullName evidence="9">Type II secretion system protein GspF domain-containing protein</fullName>
    </recommendedName>
</protein>
<evidence type="ECO:0000256" key="1">
    <source>
        <dbReference type="ARBA" id="ARBA00004429"/>
    </source>
</evidence>
<dbReference type="PRINTS" id="PR00812">
    <property type="entry name" value="BCTERIALGSPF"/>
</dbReference>
<dbReference type="Gene3D" id="1.20.81.30">
    <property type="entry name" value="Type II secretion system (T2SS), domain F"/>
    <property type="match status" value="2"/>
</dbReference>
<evidence type="ECO:0000256" key="3">
    <source>
        <dbReference type="ARBA" id="ARBA00022475"/>
    </source>
</evidence>
<keyword evidence="5 8" id="KW-0812">Transmembrane</keyword>
<feature type="transmembrane region" description="Helical" evidence="8">
    <location>
        <begin position="170"/>
        <end position="193"/>
    </location>
</feature>
<evidence type="ECO:0000256" key="7">
    <source>
        <dbReference type="ARBA" id="ARBA00023136"/>
    </source>
</evidence>
<sequence length="406" mass="43999">MARFSYTAEKAGGEMYTGVAEARDRFELYSIVRREGGKIVAMSEEGTNSWFNLKYWNAKLTTVKEYDKILLARNLGAMLGAGLALARALSVLERQVKNPKLSATITQIASDVRRGATLHEALAKFPRLFSNLFVAMVRAGEEGGSLPDSLAVVSDQMERMYQLKKKIRGALIYPAIIVIAIIGIGVLMMIYVVPTLASTFAEMNAELPASTRAVIGVSNFLVQNTVLAFVITAAGIALVYAGVRTPFGKRAADLTFVRMPLIGVMVREVNAARTSRTLASLLSSGVDVLASLEIAGQVVQNSYFRDVIAEAGKSVGRGEPMSSAFVRREDLYPAFVGEMMAVGEETGALSEMLKRLALFYEDEVDRKTKDLSTIIEPFLMVAIGGAVGFFAVSMITPIYSLSQNIG</sequence>
<keyword evidence="4" id="KW-0997">Cell inner membrane</keyword>
<name>A0A1F6E0L7_9BACT</name>
<dbReference type="Pfam" id="PF00482">
    <property type="entry name" value="T2SSF"/>
    <property type="match status" value="2"/>
</dbReference>
<dbReference type="GO" id="GO:0005886">
    <property type="term" value="C:plasma membrane"/>
    <property type="evidence" value="ECO:0007669"/>
    <property type="project" value="UniProtKB-SubCell"/>
</dbReference>
<dbReference type="PANTHER" id="PTHR30012">
    <property type="entry name" value="GENERAL SECRETION PATHWAY PROTEIN"/>
    <property type="match status" value="1"/>
</dbReference>
<keyword evidence="3" id="KW-1003">Cell membrane</keyword>
<dbReference type="InterPro" id="IPR003004">
    <property type="entry name" value="GspF/PilC"/>
</dbReference>
<feature type="transmembrane region" description="Helical" evidence="8">
    <location>
        <begin position="213"/>
        <end position="240"/>
    </location>
</feature>
<dbReference type="Proteomes" id="UP000178572">
    <property type="component" value="Unassembled WGS sequence"/>
</dbReference>
<evidence type="ECO:0000313" key="11">
    <source>
        <dbReference type="Proteomes" id="UP000178572"/>
    </source>
</evidence>
<keyword evidence="7 8" id="KW-0472">Membrane</keyword>
<proteinExistence type="inferred from homology"/>
<dbReference type="PANTHER" id="PTHR30012:SF0">
    <property type="entry name" value="TYPE II SECRETION SYSTEM PROTEIN F-RELATED"/>
    <property type="match status" value="1"/>
</dbReference>
<evidence type="ECO:0000256" key="2">
    <source>
        <dbReference type="ARBA" id="ARBA00005745"/>
    </source>
</evidence>
<feature type="domain" description="Type II secretion system protein GspF" evidence="9">
    <location>
        <begin position="275"/>
        <end position="397"/>
    </location>
</feature>